<feature type="region of interest" description="Disordered" evidence="1">
    <location>
        <begin position="1"/>
        <end position="44"/>
    </location>
</feature>
<protein>
    <submittedName>
        <fullName evidence="2">Uncharacterized protein</fullName>
    </submittedName>
</protein>
<organism evidence="2 3">
    <name type="scientific">Rotaria magnacalcarata</name>
    <dbReference type="NCBI Taxonomy" id="392030"/>
    <lineage>
        <taxon>Eukaryota</taxon>
        <taxon>Metazoa</taxon>
        <taxon>Spiralia</taxon>
        <taxon>Gnathifera</taxon>
        <taxon>Rotifera</taxon>
        <taxon>Eurotatoria</taxon>
        <taxon>Bdelloidea</taxon>
        <taxon>Philodinida</taxon>
        <taxon>Philodinidae</taxon>
        <taxon>Rotaria</taxon>
    </lineage>
</organism>
<sequence>MPEARNHQRPHRLSSSESGVGGGHHHHHHEYPNQTLFEHIKEKQ</sequence>
<evidence type="ECO:0000256" key="1">
    <source>
        <dbReference type="SAM" id="MobiDB-lite"/>
    </source>
</evidence>
<comment type="caution">
    <text evidence="2">The sequence shown here is derived from an EMBL/GenBank/DDBJ whole genome shotgun (WGS) entry which is preliminary data.</text>
</comment>
<feature type="non-terminal residue" evidence="2">
    <location>
        <position position="44"/>
    </location>
</feature>
<evidence type="ECO:0000313" key="3">
    <source>
        <dbReference type="Proteomes" id="UP000681720"/>
    </source>
</evidence>
<name>A0A8S3GXX0_9BILA</name>
<accession>A0A8S3GXX0</accession>
<dbReference type="AlphaFoldDB" id="A0A8S3GXX0"/>
<dbReference type="EMBL" id="CAJOBJ010325475">
    <property type="protein sequence ID" value="CAF5174447.1"/>
    <property type="molecule type" value="Genomic_DNA"/>
</dbReference>
<proteinExistence type="predicted"/>
<dbReference type="Proteomes" id="UP000681720">
    <property type="component" value="Unassembled WGS sequence"/>
</dbReference>
<evidence type="ECO:0000313" key="2">
    <source>
        <dbReference type="EMBL" id="CAF5174447.1"/>
    </source>
</evidence>
<gene>
    <name evidence="2" type="ORF">GIL414_LOCUS67195</name>
</gene>
<reference evidence="2" key="1">
    <citation type="submission" date="2021-02" db="EMBL/GenBank/DDBJ databases">
        <authorList>
            <person name="Nowell W R."/>
        </authorList>
    </citation>
    <scope>NUCLEOTIDE SEQUENCE</scope>
</reference>